<evidence type="ECO:0000313" key="1">
    <source>
        <dbReference type="EMBL" id="MCI4394503.1"/>
    </source>
</evidence>
<reference evidence="1 2" key="1">
    <citation type="journal article" date="2022" name="bioRxiv">
        <title>An ancient truncated duplication of the anti-Mullerian hormone receptor type 2 gene is a potential conserved master sex determinant in the Pangasiidae catfish family.</title>
        <authorList>
            <person name="Wen M."/>
            <person name="Pan Q."/>
            <person name="Jouanno E."/>
            <person name="Montfort J."/>
            <person name="Zahm M."/>
            <person name="Cabau C."/>
            <person name="Klopp C."/>
            <person name="Iampietro C."/>
            <person name="Roques C."/>
            <person name="Bouchez O."/>
            <person name="Castinel A."/>
            <person name="Donnadieu C."/>
            <person name="Parrinello H."/>
            <person name="Poncet C."/>
            <person name="Belmonte E."/>
            <person name="Gautier V."/>
            <person name="Avarre J.-C."/>
            <person name="Dugue R."/>
            <person name="Gustiano R."/>
            <person name="Ha T.T.T."/>
            <person name="Campet M."/>
            <person name="Sriphairoj K."/>
            <person name="Ribolli J."/>
            <person name="de Almeida F.L."/>
            <person name="Desvignes T."/>
            <person name="Postlethwait J.H."/>
            <person name="Bucao C.F."/>
            <person name="Robinson-Rechavi M."/>
            <person name="Bobe J."/>
            <person name="Herpin A."/>
            <person name="Guiguen Y."/>
        </authorList>
    </citation>
    <scope>NUCLEOTIDE SEQUENCE [LARGE SCALE GENOMIC DNA]</scope>
    <source>
        <strain evidence="1">YG-Dec2019</strain>
    </source>
</reference>
<gene>
    <name evidence="1" type="ORF">PGIGA_G00169490</name>
</gene>
<evidence type="ECO:0000313" key="2">
    <source>
        <dbReference type="Proteomes" id="UP000829447"/>
    </source>
</evidence>
<sequence>LSPLYLERSGLTWKQTVRGLLRNVWICQRTSKSGPRETFSFLLSSSDLVCVHAPETDFHRALISA</sequence>
<name>A0ACC5XTQ1_PANGG</name>
<feature type="non-terminal residue" evidence="1">
    <location>
        <position position="1"/>
    </location>
</feature>
<proteinExistence type="predicted"/>
<protein>
    <submittedName>
        <fullName evidence="1">Uncharacterized protein</fullName>
    </submittedName>
</protein>
<organism evidence="1 2">
    <name type="scientific">Pangasianodon gigas</name>
    <name type="common">Mekong giant catfish</name>
    <name type="synonym">Pangasius gigas</name>
    <dbReference type="NCBI Taxonomy" id="30993"/>
    <lineage>
        <taxon>Eukaryota</taxon>
        <taxon>Metazoa</taxon>
        <taxon>Chordata</taxon>
        <taxon>Craniata</taxon>
        <taxon>Vertebrata</taxon>
        <taxon>Euteleostomi</taxon>
        <taxon>Actinopterygii</taxon>
        <taxon>Neopterygii</taxon>
        <taxon>Teleostei</taxon>
        <taxon>Ostariophysi</taxon>
        <taxon>Siluriformes</taxon>
        <taxon>Pangasiidae</taxon>
        <taxon>Pangasianodon</taxon>
    </lineage>
</organism>
<dbReference type="Proteomes" id="UP000829447">
    <property type="component" value="Linkage Group LG27"/>
</dbReference>
<keyword evidence="2" id="KW-1185">Reference proteome</keyword>
<accession>A0ACC5XTQ1</accession>
<dbReference type="EMBL" id="CM040480">
    <property type="protein sequence ID" value="MCI4394503.1"/>
    <property type="molecule type" value="Genomic_DNA"/>
</dbReference>
<comment type="caution">
    <text evidence="1">The sequence shown here is derived from an EMBL/GenBank/DDBJ whole genome shotgun (WGS) entry which is preliminary data.</text>
</comment>